<gene>
    <name evidence="1" type="ORF">FLAPXU55_02478</name>
</gene>
<protein>
    <submittedName>
        <fullName evidence="1">Uncharacterized protein</fullName>
    </submittedName>
</protein>
<proteinExistence type="predicted"/>
<dbReference type="AlphaFoldDB" id="A0A9N8J215"/>
<evidence type="ECO:0000313" key="1">
    <source>
        <dbReference type="EMBL" id="CAC9974781.1"/>
    </source>
</evidence>
<comment type="caution">
    <text evidence="1">The sequence shown here is derived from an EMBL/GenBank/DDBJ whole genome shotgun (WGS) entry which is preliminary data.</text>
</comment>
<keyword evidence="2" id="KW-1185">Reference proteome</keyword>
<organism evidence="1 2">
    <name type="scientific">Flavobacterium panici</name>
    <dbReference type="NCBI Taxonomy" id="2654843"/>
    <lineage>
        <taxon>Bacteria</taxon>
        <taxon>Pseudomonadati</taxon>
        <taxon>Bacteroidota</taxon>
        <taxon>Flavobacteriia</taxon>
        <taxon>Flavobacteriales</taxon>
        <taxon>Flavobacteriaceae</taxon>
        <taxon>Flavobacterium</taxon>
    </lineage>
</organism>
<accession>A0A9N8J215</accession>
<sequence>MLKNQSITTFLRSDRITNRILYYFYSNEMDSNTYVNLFDGTFKYALCRYGSKQRYA</sequence>
<reference evidence="1 2" key="1">
    <citation type="submission" date="2020-06" db="EMBL/GenBank/DDBJ databases">
        <authorList>
            <person name="Criscuolo A."/>
        </authorList>
    </citation>
    <scope>NUCLEOTIDE SEQUENCE [LARGE SCALE GENOMIC DNA]</scope>
    <source>
        <strain evidence="1">PXU-55</strain>
    </source>
</reference>
<dbReference type="EMBL" id="CAIJDE010000043">
    <property type="protein sequence ID" value="CAC9974781.1"/>
    <property type="molecule type" value="Genomic_DNA"/>
</dbReference>
<name>A0A9N8J215_9FLAO</name>
<dbReference type="Proteomes" id="UP000533639">
    <property type="component" value="Unassembled WGS sequence"/>
</dbReference>
<evidence type="ECO:0000313" key="2">
    <source>
        <dbReference type="Proteomes" id="UP000533639"/>
    </source>
</evidence>